<dbReference type="AlphaFoldDB" id="A0A0C3DTU3"/>
<dbReference type="STRING" id="1036808.A0A0C3DTU3"/>
<dbReference type="Proteomes" id="UP000053989">
    <property type="component" value="Unassembled WGS sequence"/>
</dbReference>
<dbReference type="GO" id="GO:0004865">
    <property type="term" value="F:protein serine/threonine phosphatase inhibitor activity"/>
    <property type="evidence" value="ECO:0007669"/>
    <property type="project" value="UniProtKB-UniRule"/>
</dbReference>
<comment type="function">
    <text evidence="2">Regulator of type 1 phosphatases which maintains protein phosphatase activity under strict control.</text>
</comment>
<reference evidence="5" key="2">
    <citation type="submission" date="2015-01" db="EMBL/GenBank/DDBJ databases">
        <title>Evolutionary Origins and Diversification of the Mycorrhizal Mutualists.</title>
        <authorList>
            <consortium name="DOE Joint Genome Institute"/>
            <consortium name="Mycorrhizal Genomics Consortium"/>
            <person name="Kohler A."/>
            <person name="Kuo A."/>
            <person name="Nagy L.G."/>
            <person name="Floudas D."/>
            <person name="Copeland A."/>
            <person name="Barry K.W."/>
            <person name="Cichocki N."/>
            <person name="Veneault-Fourrey C."/>
            <person name="LaButti K."/>
            <person name="Lindquist E.A."/>
            <person name="Lipzen A."/>
            <person name="Lundell T."/>
            <person name="Morin E."/>
            <person name="Murat C."/>
            <person name="Riley R."/>
            <person name="Ohm R."/>
            <person name="Sun H."/>
            <person name="Tunlid A."/>
            <person name="Henrissat B."/>
            <person name="Grigoriev I.V."/>
            <person name="Hibbett D.S."/>
            <person name="Martin F."/>
        </authorList>
    </citation>
    <scope>NUCLEOTIDE SEQUENCE [LARGE SCALE GENOMIC DNA]</scope>
    <source>
        <strain evidence="5">Foug A</strain>
    </source>
</reference>
<organism evidence="4 5">
    <name type="scientific">Scleroderma citrinum Foug A</name>
    <dbReference type="NCBI Taxonomy" id="1036808"/>
    <lineage>
        <taxon>Eukaryota</taxon>
        <taxon>Fungi</taxon>
        <taxon>Dikarya</taxon>
        <taxon>Basidiomycota</taxon>
        <taxon>Agaricomycotina</taxon>
        <taxon>Agaricomycetes</taxon>
        <taxon>Agaricomycetidae</taxon>
        <taxon>Boletales</taxon>
        <taxon>Sclerodermatineae</taxon>
        <taxon>Sclerodermataceae</taxon>
        <taxon>Scleroderma</taxon>
    </lineage>
</organism>
<dbReference type="PANTHER" id="PTHR20835">
    <property type="entry name" value="E3 UBIQUITIN-PROTEIN LIGASE PPP1R11-RELATED"/>
    <property type="match status" value="1"/>
</dbReference>
<dbReference type="GO" id="GO:0008157">
    <property type="term" value="F:protein phosphatase 1 binding"/>
    <property type="evidence" value="ECO:0007669"/>
    <property type="project" value="TreeGrafter"/>
</dbReference>
<feature type="region of interest" description="Disordered" evidence="3">
    <location>
        <begin position="94"/>
        <end position="170"/>
    </location>
</feature>
<keyword evidence="2" id="KW-0539">Nucleus</keyword>
<dbReference type="GO" id="GO:0005634">
    <property type="term" value="C:nucleus"/>
    <property type="evidence" value="ECO:0007669"/>
    <property type="project" value="UniProtKB-SubCell"/>
</dbReference>
<proteinExistence type="inferred from homology"/>
<dbReference type="EMBL" id="KN822074">
    <property type="protein sequence ID" value="KIM59376.1"/>
    <property type="molecule type" value="Genomic_DNA"/>
</dbReference>
<feature type="region of interest" description="Disordered" evidence="3">
    <location>
        <begin position="1"/>
        <end position="52"/>
    </location>
</feature>
<evidence type="ECO:0000256" key="3">
    <source>
        <dbReference type="SAM" id="MobiDB-lite"/>
    </source>
</evidence>
<comment type="subcellular location">
    <subcellularLocation>
        <location evidence="2">Nucleus</location>
    </subcellularLocation>
</comment>
<gene>
    <name evidence="4" type="ORF">SCLCIDRAFT_126268</name>
</gene>
<dbReference type="HOGENOM" id="CLU_098333_0_2_1"/>
<keyword evidence="5" id="KW-1185">Reference proteome</keyword>
<reference evidence="4 5" key="1">
    <citation type="submission" date="2014-04" db="EMBL/GenBank/DDBJ databases">
        <authorList>
            <consortium name="DOE Joint Genome Institute"/>
            <person name="Kuo A."/>
            <person name="Kohler A."/>
            <person name="Nagy L.G."/>
            <person name="Floudas D."/>
            <person name="Copeland A."/>
            <person name="Barry K.W."/>
            <person name="Cichocki N."/>
            <person name="Veneault-Fourrey C."/>
            <person name="LaButti K."/>
            <person name="Lindquist E.A."/>
            <person name="Lipzen A."/>
            <person name="Lundell T."/>
            <person name="Morin E."/>
            <person name="Murat C."/>
            <person name="Sun H."/>
            <person name="Tunlid A."/>
            <person name="Henrissat B."/>
            <person name="Grigoriev I.V."/>
            <person name="Hibbett D.S."/>
            <person name="Martin F."/>
            <person name="Nordberg H.P."/>
            <person name="Cantor M.N."/>
            <person name="Hua S.X."/>
        </authorList>
    </citation>
    <scope>NUCLEOTIDE SEQUENCE [LARGE SCALE GENOMIC DNA]</scope>
    <source>
        <strain evidence="4 5">Foug A</strain>
    </source>
</reference>
<dbReference type="Pfam" id="PF07491">
    <property type="entry name" value="PPI_Ypi1"/>
    <property type="match status" value="1"/>
</dbReference>
<evidence type="ECO:0000256" key="2">
    <source>
        <dbReference type="RuleBase" id="RU367162"/>
    </source>
</evidence>
<dbReference type="PANTHER" id="PTHR20835:SF0">
    <property type="entry name" value="E3 UBIQUITIN-PROTEIN LIGASE PPP1R11"/>
    <property type="match status" value="1"/>
</dbReference>
<feature type="compositionally biased region" description="Low complexity" evidence="3">
    <location>
        <begin position="100"/>
        <end position="113"/>
    </location>
</feature>
<dbReference type="OrthoDB" id="307488at2759"/>
<feature type="compositionally biased region" description="Basic residues" evidence="3">
    <location>
        <begin position="121"/>
        <end position="140"/>
    </location>
</feature>
<evidence type="ECO:0000256" key="1">
    <source>
        <dbReference type="ARBA" id="ARBA00005605"/>
    </source>
</evidence>
<comment type="similarity">
    <text evidence="1 2">Belongs to the YPI1 family.</text>
</comment>
<accession>A0A0C3DTU3</accession>
<evidence type="ECO:0000313" key="4">
    <source>
        <dbReference type="EMBL" id="KIM59376.1"/>
    </source>
</evidence>
<feature type="compositionally biased region" description="Basic and acidic residues" evidence="3">
    <location>
        <begin position="151"/>
        <end position="161"/>
    </location>
</feature>
<dbReference type="InParanoid" id="A0A0C3DTU3"/>
<name>A0A0C3DTU3_9AGAM</name>
<sequence length="170" mass="18499">MDQLAIQHRSRTSAPLDGSRTITLNDAQPHADMDESGSLPGQGEGSDGTVGTLRLRAVARRSTQRVAWGEDVVDNEGCGKKKSKICCIFRKERRFDESSSESGSSSGSDSDTSSCDEAHGHGHGHGRRRRRHRNGPNGKHKPGEDSDSESGSDRNAYERLPKSQRKGKKS</sequence>
<dbReference type="InterPro" id="IPR011107">
    <property type="entry name" value="PPI_Ypi1"/>
</dbReference>
<evidence type="ECO:0000313" key="5">
    <source>
        <dbReference type="Proteomes" id="UP000053989"/>
    </source>
</evidence>
<protein>
    <recommendedName>
        <fullName evidence="2">Type 1 phosphatases regulator</fullName>
    </recommendedName>
</protein>